<evidence type="ECO:0000313" key="12">
    <source>
        <dbReference type="EMBL" id="JAS94225.1"/>
    </source>
</evidence>
<keyword evidence="5 11" id="KW-0812">Transmembrane</keyword>
<evidence type="ECO:0000256" key="11">
    <source>
        <dbReference type="RuleBase" id="RU367023"/>
    </source>
</evidence>
<keyword evidence="3" id="KW-0444">Lipid biosynthesis</keyword>
<evidence type="ECO:0000256" key="1">
    <source>
        <dbReference type="ARBA" id="ARBA00004477"/>
    </source>
</evidence>
<dbReference type="GO" id="GO:0019432">
    <property type="term" value="P:triglyceride biosynthetic process"/>
    <property type="evidence" value="ECO:0007669"/>
    <property type="project" value="TreeGrafter"/>
</dbReference>
<dbReference type="AlphaFoldDB" id="A0A1B6J4Y1"/>
<comment type="subcellular location">
    <subcellularLocation>
        <location evidence="1 11">Endoplasmic reticulum membrane</location>
        <topology evidence="1 11">Multi-pass membrane protein</topology>
    </subcellularLocation>
</comment>
<feature type="non-terminal residue" evidence="12">
    <location>
        <position position="1"/>
    </location>
</feature>
<dbReference type="PANTHER" id="PTHR12317:SF79">
    <property type="entry name" value="ACYLTRANSFERASE"/>
    <property type="match status" value="1"/>
</dbReference>
<comment type="similarity">
    <text evidence="2 11">Belongs to the diacylglycerol acyltransferase family.</text>
</comment>
<evidence type="ECO:0000256" key="10">
    <source>
        <dbReference type="ARBA" id="ARBA00023315"/>
    </source>
</evidence>
<feature type="transmembrane region" description="Helical" evidence="11">
    <location>
        <begin position="70"/>
        <end position="93"/>
    </location>
</feature>
<dbReference type="InterPro" id="IPR007130">
    <property type="entry name" value="DAGAT"/>
</dbReference>
<keyword evidence="6 11" id="KW-0256">Endoplasmic reticulum</keyword>
<dbReference type="PANTHER" id="PTHR12317">
    <property type="entry name" value="DIACYLGLYCEROL O-ACYLTRANSFERASE"/>
    <property type="match status" value="1"/>
</dbReference>
<dbReference type="EC" id="2.3.1.-" evidence="11"/>
<evidence type="ECO:0000256" key="7">
    <source>
        <dbReference type="ARBA" id="ARBA00022989"/>
    </source>
</evidence>
<comment type="caution">
    <text evidence="11">Lacks conserved residue(s) required for the propagation of feature annotation.</text>
</comment>
<evidence type="ECO:0000256" key="6">
    <source>
        <dbReference type="ARBA" id="ARBA00022824"/>
    </source>
</evidence>
<dbReference type="EMBL" id="GECU01013481">
    <property type="protein sequence ID" value="JAS94225.1"/>
    <property type="molecule type" value="Transcribed_RNA"/>
</dbReference>
<evidence type="ECO:0000256" key="5">
    <source>
        <dbReference type="ARBA" id="ARBA00022692"/>
    </source>
</evidence>
<dbReference type="SUPFAM" id="SSF69593">
    <property type="entry name" value="Glycerol-3-phosphate (1)-acyltransferase"/>
    <property type="match status" value="1"/>
</dbReference>
<dbReference type="CDD" id="cd07987">
    <property type="entry name" value="LPLAT_MGAT-like"/>
    <property type="match status" value="1"/>
</dbReference>
<keyword evidence="9 11" id="KW-0472">Membrane</keyword>
<gene>
    <name evidence="12" type="ORF">g.31501</name>
</gene>
<evidence type="ECO:0000256" key="3">
    <source>
        <dbReference type="ARBA" id="ARBA00022516"/>
    </source>
</evidence>
<keyword evidence="4 11" id="KW-0808">Transferase</keyword>
<protein>
    <recommendedName>
        <fullName evidence="11">Acyltransferase</fullName>
        <ecNumber evidence="11">2.3.1.-</ecNumber>
    </recommendedName>
</protein>
<evidence type="ECO:0000256" key="8">
    <source>
        <dbReference type="ARBA" id="ARBA00023098"/>
    </source>
</evidence>
<dbReference type="GO" id="GO:0005789">
    <property type="term" value="C:endoplasmic reticulum membrane"/>
    <property type="evidence" value="ECO:0007669"/>
    <property type="project" value="UniProtKB-SubCell"/>
</dbReference>
<dbReference type="GO" id="GO:0004144">
    <property type="term" value="F:diacylglycerol O-acyltransferase activity"/>
    <property type="evidence" value="ECO:0007669"/>
    <property type="project" value="TreeGrafter"/>
</dbReference>
<keyword evidence="10" id="KW-0012">Acyltransferase</keyword>
<keyword evidence="8" id="KW-0443">Lipid metabolism</keyword>
<name>A0A1B6J4Y1_9HEMI</name>
<organism evidence="12">
    <name type="scientific">Homalodisca liturata</name>
    <dbReference type="NCBI Taxonomy" id="320908"/>
    <lineage>
        <taxon>Eukaryota</taxon>
        <taxon>Metazoa</taxon>
        <taxon>Ecdysozoa</taxon>
        <taxon>Arthropoda</taxon>
        <taxon>Hexapoda</taxon>
        <taxon>Insecta</taxon>
        <taxon>Pterygota</taxon>
        <taxon>Neoptera</taxon>
        <taxon>Paraneoptera</taxon>
        <taxon>Hemiptera</taxon>
        <taxon>Auchenorrhyncha</taxon>
        <taxon>Membracoidea</taxon>
        <taxon>Cicadellidae</taxon>
        <taxon>Cicadellinae</taxon>
        <taxon>Proconiini</taxon>
        <taxon>Homalodisca</taxon>
    </lineage>
</organism>
<sequence length="388" mass="44268">RGLVRVLARARGSDTPHLYLQGFAPPVFDLVWTSQWHLRSCSRPQLRKMQLMGVKFAPLNVSLERRLQTLAAGSWFVALAFGPFICFFVTVYFILFTRYWYLTMLYVAWLVYDRNIAHKGGRRLEFMRDCTWWYYFQAYFPLSLHKTAELPPKSNYLFCVYPHGMLCSGAFGNFATNYSEFTSLYPGLTPYILTINAAFNMPFTRELVLALGACAASKESMVHLLEDTSQPKAVVLMVGGASEAFKCRPGTYRIILKKRKGFIKVALETGTPLVPVFSFGETNLYDQVSNPPGSWLHSVQDKCRKVLGIAPCIPIGRGIFQYNFGVIPRRHPVSTVVGKPIEVPKVYSPSDDVIDAFHEKFTNALMDLFEEHKYRFEVDPENSRLIIE</sequence>
<evidence type="ECO:0000256" key="2">
    <source>
        <dbReference type="ARBA" id="ARBA00005420"/>
    </source>
</evidence>
<evidence type="ECO:0000256" key="9">
    <source>
        <dbReference type="ARBA" id="ARBA00023136"/>
    </source>
</evidence>
<evidence type="ECO:0000256" key="4">
    <source>
        <dbReference type="ARBA" id="ARBA00022679"/>
    </source>
</evidence>
<keyword evidence="7 11" id="KW-1133">Transmembrane helix</keyword>
<reference evidence="12" key="1">
    <citation type="submission" date="2015-11" db="EMBL/GenBank/DDBJ databases">
        <title>De novo transcriptome assembly of four potential Pierce s Disease insect vectors from Arizona vineyards.</title>
        <authorList>
            <person name="Tassone E.E."/>
        </authorList>
    </citation>
    <scope>NUCLEOTIDE SEQUENCE</scope>
</reference>
<accession>A0A1B6J4Y1</accession>
<proteinExistence type="inferred from homology"/>
<dbReference type="Pfam" id="PF03982">
    <property type="entry name" value="DAGAT"/>
    <property type="match status" value="1"/>
</dbReference>